<dbReference type="InterPro" id="IPR012337">
    <property type="entry name" value="RNaseH-like_sf"/>
</dbReference>
<dbReference type="AlphaFoldDB" id="A0A0G4FJH1"/>
<evidence type="ECO:0000259" key="2">
    <source>
        <dbReference type="PROSITE" id="PS50994"/>
    </source>
</evidence>
<organism evidence="3">
    <name type="scientific">Chromera velia CCMP2878</name>
    <dbReference type="NCBI Taxonomy" id="1169474"/>
    <lineage>
        <taxon>Eukaryota</taxon>
        <taxon>Sar</taxon>
        <taxon>Alveolata</taxon>
        <taxon>Colpodellida</taxon>
        <taxon>Chromeraceae</taxon>
        <taxon>Chromera</taxon>
    </lineage>
</organism>
<feature type="compositionally biased region" description="Basic and acidic residues" evidence="1">
    <location>
        <begin position="444"/>
        <end position="463"/>
    </location>
</feature>
<feature type="region of interest" description="Disordered" evidence="1">
    <location>
        <begin position="433"/>
        <end position="470"/>
    </location>
</feature>
<feature type="compositionally biased region" description="Basic and acidic residues" evidence="1">
    <location>
        <begin position="217"/>
        <end position="230"/>
    </location>
</feature>
<proteinExistence type="predicted"/>
<feature type="region of interest" description="Disordered" evidence="1">
    <location>
        <begin position="198"/>
        <end position="241"/>
    </location>
</feature>
<dbReference type="EMBL" id="CDMZ01000392">
    <property type="protein sequence ID" value="CEM13265.1"/>
    <property type="molecule type" value="Genomic_DNA"/>
</dbReference>
<sequence>MVKKTTRFDLASASSSLTTDNVCTLHISVRDVHGRLRIAVEKGALTTEVDEALFTSAKRRLSLLENGGWMKITGLHGETFKVPVDQSRDLPTVHFLTNEIAAACAAAVIPSCVQTAFTGRRRGEEKKSVGSREEADQEKRRKFLYLLHLRFAHSRGLRLLNILKEKGVGGGYTLKECSDVCKDCFACKAFNMRNRRIGRRRVRANRHERQKQKRKPKEPSKSDSQVKEETSEGSAERAPSLGDLSAHFNHEVVHDLTFPKQRGMGGEAGMSVIIDKSSRRVSLRSFKRKYESSRHLLSYHRRWEKKRWRVKEVFTDNGGEFVGEEYQETVERIGAALTLGPLYTLEAQAEVERVKQTMKRLLKKIILQLGVPSSCWPAFIPGVENVINETVHSTTRFSPNAVVHGVSEGVPPLAVGDVVRFLKKGPILSGLVPNNGESIVDSTDDQRERDGEGSEERHRDPSPTRRSPLNAVIKRHSSGALVPLQIVRGGQNVRNSLWGVRLDFDTEGNTSIKGAIEEVKLPEIQQRFRLPSDSRLPPEVLDRLVPPELPPSESGEGGGAGEFFPVDIDRDDSLFRSALLEEESRESSDGESFAGSLESAVDRDFFDKSESDMQEQLNEEIGGEEFAQYAKLSREQKREEALARLRFRRCFTVAKRSAFTQQQVKSLHAHARASKKENVAKGHILVTSEEIAAGSHKQSDSQELSRFFVCDVFDLDSQTDSQEEIKMKGITLRWVRTWKMKGGKRIAKSRLVARGFQDPRNQSVFETFSGTADSSLVRVALLFTVSMGWRGMKVDVATAFLQAPLDKSEAVWVKLPSDLPVDAYPGLKAGCFVRIQRAVYGLKDAPKKYTSFFKKKAQTVGWKEVAELIFLKTNKAEKPLAVMIMYVDDLYILSADTEKEMDLLKGLLQMDEPEYMDDGPGDLHTYVGLSVRVKEGEMSLEQSDYIIDMVSHLSSDE</sequence>
<dbReference type="Pfam" id="PF07727">
    <property type="entry name" value="RVT_2"/>
    <property type="match status" value="1"/>
</dbReference>
<evidence type="ECO:0000313" key="3">
    <source>
        <dbReference type="EMBL" id="CEM13265.1"/>
    </source>
</evidence>
<gene>
    <name evidence="3" type="ORF">Cvel_17165</name>
</gene>
<protein>
    <recommendedName>
        <fullName evidence="2">Integrase catalytic domain-containing protein</fullName>
    </recommendedName>
</protein>
<feature type="region of interest" description="Disordered" evidence="1">
    <location>
        <begin position="530"/>
        <end position="564"/>
    </location>
</feature>
<dbReference type="GO" id="GO:0003676">
    <property type="term" value="F:nucleic acid binding"/>
    <property type="evidence" value="ECO:0007669"/>
    <property type="project" value="InterPro"/>
</dbReference>
<evidence type="ECO:0000256" key="1">
    <source>
        <dbReference type="SAM" id="MobiDB-lite"/>
    </source>
</evidence>
<accession>A0A0G4FJH1</accession>
<dbReference type="PhylomeDB" id="A0A0G4FJH1"/>
<dbReference type="SUPFAM" id="SSF53098">
    <property type="entry name" value="Ribonuclease H-like"/>
    <property type="match status" value="1"/>
</dbReference>
<name>A0A0G4FJH1_9ALVE</name>
<dbReference type="VEuPathDB" id="CryptoDB:Cvel_17165"/>
<dbReference type="GO" id="GO:0015074">
    <property type="term" value="P:DNA integration"/>
    <property type="evidence" value="ECO:0007669"/>
    <property type="project" value="InterPro"/>
</dbReference>
<dbReference type="InterPro" id="IPR013103">
    <property type="entry name" value="RVT_2"/>
</dbReference>
<dbReference type="PROSITE" id="PS50994">
    <property type="entry name" value="INTEGRASE"/>
    <property type="match status" value="1"/>
</dbReference>
<dbReference type="InterPro" id="IPR036397">
    <property type="entry name" value="RNaseH_sf"/>
</dbReference>
<feature type="compositionally biased region" description="Basic residues" evidence="1">
    <location>
        <begin position="198"/>
        <end position="216"/>
    </location>
</feature>
<reference evidence="3" key="1">
    <citation type="submission" date="2014-11" db="EMBL/GenBank/DDBJ databases">
        <authorList>
            <person name="Otto D Thomas"/>
            <person name="Naeem Raeece"/>
        </authorList>
    </citation>
    <scope>NUCLEOTIDE SEQUENCE</scope>
</reference>
<feature type="domain" description="Integrase catalytic" evidence="2">
    <location>
        <begin position="235"/>
        <end position="407"/>
    </location>
</feature>
<dbReference type="Gene3D" id="3.30.420.10">
    <property type="entry name" value="Ribonuclease H-like superfamily/Ribonuclease H"/>
    <property type="match status" value="1"/>
</dbReference>
<dbReference type="InterPro" id="IPR001584">
    <property type="entry name" value="Integrase_cat-core"/>
</dbReference>